<accession>A0ABN2QX24</accession>
<comment type="caution">
    <text evidence="1">The sequence shown here is derived from an EMBL/GenBank/DDBJ whole genome shotgun (WGS) entry which is preliminary data.</text>
</comment>
<gene>
    <name evidence="1" type="ORF">GCM10009838_15050</name>
</gene>
<proteinExistence type="predicted"/>
<sequence length="112" mass="12224">MGGGTPDLKVDYDLLSEFQRNLTFVHDEFAGLGREVHGLDSASGWGHREISSAMDDFERNWSYHRGKLESAIETLLTMVQQTQGTFQDADQQLAKALHGDADGTGTAPKGGK</sequence>
<protein>
    <recommendedName>
        <fullName evidence="3">WXG100 family type VII secretion target</fullName>
    </recommendedName>
</protein>
<dbReference type="EMBL" id="BAAAQM010000006">
    <property type="protein sequence ID" value="GAA1959693.1"/>
    <property type="molecule type" value="Genomic_DNA"/>
</dbReference>
<evidence type="ECO:0000313" key="2">
    <source>
        <dbReference type="Proteomes" id="UP001499854"/>
    </source>
</evidence>
<organism evidence="1 2">
    <name type="scientific">Catenulispora subtropica</name>
    <dbReference type="NCBI Taxonomy" id="450798"/>
    <lineage>
        <taxon>Bacteria</taxon>
        <taxon>Bacillati</taxon>
        <taxon>Actinomycetota</taxon>
        <taxon>Actinomycetes</taxon>
        <taxon>Catenulisporales</taxon>
        <taxon>Catenulisporaceae</taxon>
        <taxon>Catenulispora</taxon>
    </lineage>
</organism>
<name>A0ABN2QX24_9ACTN</name>
<reference evidence="1 2" key="1">
    <citation type="journal article" date="2019" name="Int. J. Syst. Evol. Microbiol.">
        <title>The Global Catalogue of Microorganisms (GCM) 10K type strain sequencing project: providing services to taxonomists for standard genome sequencing and annotation.</title>
        <authorList>
            <consortium name="The Broad Institute Genomics Platform"/>
            <consortium name="The Broad Institute Genome Sequencing Center for Infectious Disease"/>
            <person name="Wu L."/>
            <person name="Ma J."/>
        </authorList>
    </citation>
    <scope>NUCLEOTIDE SEQUENCE [LARGE SCALE GENOMIC DNA]</scope>
    <source>
        <strain evidence="1 2">JCM 16013</strain>
    </source>
</reference>
<dbReference type="RefSeq" id="WP_344656198.1">
    <property type="nucleotide sequence ID" value="NZ_BAAAQM010000006.1"/>
</dbReference>
<keyword evidence="2" id="KW-1185">Reference proteome</keyword>
<dbReference type="Proteomes" id="UP001499854">
    <property type="component" value="Unassembled WGS sequence"/>
</dbReference>
<evidence type="ECO:0008006" key="3">
    <source>
        <dbReference type="Google" id="ProtNLM"/>
    </source>
</evidence>
<evidence type="ECO:0000313" key="1">
    <source>
        <dbReference type="EMBL" id="GAA1959693.1"/>
    </source>
</evidence>